<keyword evidence="1" id="KW-0812">Transmembrane</keyword>
<dbReference type="OrthoDB" id="2680377at2"/>
<evidence type="ECO:0000313" key="2">
    <source>
        <dbReference type="EMBL" id="PLT27567.1"/>
    </source>
</evidence>
<sequence length="107" mass="11741">MEGMEHLSPATRLFVDLFGTKAGTNVLYLSLVILSIIVYNLGFARKLSVLKNVVIYISLALGCLVLTILAIQLPVVESLLVAAFILGVYKIRLHQQKRLEAGSEQSL</sequence>
<name>A0A2N5LZM0_9BACI</name>
<dbReference type="Pfam" id="PF14036">
    <property type="entry name" value="YlaH"/>
    <property type="match status" value="1"/>
</dbReference>
<feature type="transmembrane region" description="Helical" evidence="1">
    <location>
        <begin position="22"/>
        <end position="41"/>
    </location>
</feature>
<gene>
    <name evidence="2" type="ORF">CUU66_23115</name>
</gene>
<reference evidence="2 3" key="1">
    <citation type="submission" date="2017-11" db="EMBL/GenBank/DDBJ databases">
        <title>Comparitive Functional Genomics of Dry Heat Resistant strains isolated from the Viking Spacecraft.</title>
        <authorList>
            <person name="Seuylemezian A."/>
            <person name="Cooper K."/>
            <person name="Vaishampayan P."/>
        </authorList>
    </citation>
    <scope>NUCLEOTIDE SEQUENCE [LARGE SCALE GENOMIC DNA]</scope>
    <source>
        <strain evidence="2 3">V1-29</strain>
    </source>
</reference>
<evidence type="ECO:0008006" key="4">
    <source>
        <dbReference type="Google" id="ProtNLM"/>
    </source>
</evidence>
<dbReference type="InterPro" id="IPR025620">
    <property type="entry name" value="YlaH"/>
</dbReference>
<feature type="transmembrane region" description="Helical" evidence="1">
    <location>
        <begin position="53"/>
        <end position="71"/>
    </location>
</feature>
<dbReference type="Proteomes" id="UP000234748">
    <property type="component" value="Unassembled WGS sequence"/>
</dbReference>
<proteinExistence type="predicted"/>
<evidence type="ECO:0000256" key="1">
    <source>
        <dbReference type="SAM" id="Phobius"/>
    </source>
</evidence>
<accession>A0A2N5LZM0</accession>
<comment type="caution">
    <text evidence="2">The sequence shown here is derived from an EMBL/GenBank/DDBJ whole genome shotgun (WGS) entry which is preliminary data.</text>
</comment>
<keyword evidence="1" id="KW-1133">Transmembrane helix</keyword>
<evidence type="ECO:0000313" key="3">
    <source>
        <dbReference type="Proteomes" id="UP000234748"/>
    </source>
</evidence>
<protein>
    <recommendedName>
        <fullName evidence="4">YlaH-like protein</fullName>
    </recommendedName>
</protein>
<dbReference type="EMBL" id="PGUY01000092">
    <property type="protein sequence ID" value="PLT27567.1"/>
    <property type="molecule type" value="Genomic_DNA"/>
</dbReference>
<dbReference type="AlphaFoldDB" id="A0A2N5LZM0"/>
<keyword evidence="1" id="KW-0472">Membrane</keyword>
<organism evidence="2 3">
    <name type="scientific">Peribacillus deserti</name>
    <dbReference type="NCBI Taxonomy" id="673318"/>
    <lineage>
        <taxon>Bacteria</taxon>
        <taxon>Bacillati</taxon>
        <taxon>Bacillota</taxon>
        <taxon>Bacilli</taxon>
        <taxon>Bacillales</taxon>
        <taxon>Bacillaceae</taxon>
        <taxon>Peribacillus</taxon>
    </lineage>
</organism>
<keyword evidence="3" id="KW-1185">Reference proteome</keyword>